<reference evidence="3 4" key="1">
    <citation type="submission" date="2019-12" db="EMBL/GenBank/DDBJ databases">
        <title>Complete genome sequence of Algicella marina strain 9Alg 56(T) isolated from the red alga Tichocarpus crinitus.</title>
        <authorList>
            <person name="Kim S.-G."/>
            <person name="Nedashkovskaya O.I."/>
        </authorList>
    </citation>
    <scope>NUCLEOTIDE SEQUENCE [LARGE SCALE GENOMIC DNA]</scope>
    <source>
        <strain evidence="3 4">9Alg 56</strain>
    </source>
</reference>
<name>A0A6P1SZZ7_9RHOB</name>
<dbReference type="InterPro" id="IPR026042">
    <property type="entry name" value="YjbJ"/>
</dbReference>
<evidence type="ECO:0000313" key="4">
    <source>
        <dbReference type="Proteomes" id="UP000464495"/>
    </source>
</evidence>
<evidence type="ECO:0000313" key="3">
    <source>
        <dbReference type="EMBL" id="QHQ35031.1"/>
    </source>
</evidence>
<keyword evidence="4" id="KW-1185">Reference proteome</keyword>
<dbReference type="InterPro" id="IPR008462">
    <property type="entry name" value="CsbD"/>
</dbReference>
<dbReference type="Pfam" id="PF05532">
    <property type="entry name" value="CsbD"/>
    <property type="match status" value="1"/>
</dbReference>
<dbReference type="InterPro" id="IPR036629">
    <property type="entry name" value="YjbJ_sf"/>
</dbReference>
<accession>A0A6P1SZZ7</accession>
<evidence type="ECO:0000259" key="2">
    <source>
        <dbReference type="Pfam" id="PF05532"/>
    </source>
</evidence>
<evidence type="ECO:0000256" key="1">
    <source>
        <dbReference type="ARBA" id="ARBA00009129"/>
    </source>
</evidence>
<organism evidence="3 4">
    <name type="scientific">Algicella marina</name>
    <dbReference type="NCBI Taxonomy" id="2683284"/>
    <lineage>
        <taxon>Bacteria</taxon>
        <taxon>Pseudomonadati</taxon>
        <taxon>Pseudomonadota</taxon>
        <taxon>Alphaproteobacteria</taxon>
        <taxon>Rhodobacterales</taxon>
        <taxon>Paracoccaceae</taxon>
        <taxon>Algicella</taxon>
    </lineage>
</organism>
<dbReference type="EMBL" id="CP046620">
    <property type="protein sequence ID" value="QHQ35031.1"/>
    <property type="molecule type" value="Genomic_DNA"/>
</dbReference>
<dbReference type="PANTHER" id="PTHR34977">
    <property type="entry name" value="UPF0337 PROTEIN YJBJ"/>
    <property type="match status" value="1"/>
</dbReference>
<dbReference type="SUPFAM" id="SSF69047">
    <property type="entry name" value="Hypothetical protein YjbJ"/>
    <property type="match status" value="1"/>
</dbReference>
<proteinExistence type="inferred from homology"/>
<protein>
    <submittedName>
        <fullName evidence="3">CsbD family protein</fullName>
    </submittedName>
</protein>
<dbReference type="PANTHER" id="PTHR34977:SF1">
    <property type="entry name" value="UPF0337 PROTEIN YJBJ"/>
    <property type="match status" value="1"/>
</dbReference>
<dbReference type="RefSeq" id="WP_161861596.1">
    <property type="nucleotide sequence ID" value="NZ_CP046620.1"/>
</dbReference>
<dbReference type="Proteomes" id="UP000464495">
    <property type="component" value="Chromosome"/>
</dbReference>
<sequence>MNWDQIEGKWSQLKGSAQEQWGKLTDDELQEAAGEREKLAGLVQEKYGKAKEDAEREVDEWLARM</sequence>
<gene>
    <name evidence="3" type="ORF">GO499_07395</name>
</gene>
<feature type="domain" description="CsbD-like" evidence="2">
    <location>
        <begin position="4"/>
        <end position="56"/>
    </location>
</feature>
<dbReference type="AlphaFoldDB" id="A0A6P1SZZ7"/>
<dbReference type="InterPro" id="IPR050423">
    <property type="entry name" value="UPF0337_stress_rsp"/>
</dbReference>
<dbReference type="KEGG" id="amaq:GO499_07395"/>
<dbReference type="PIRSF" id="PIRSF039008">
    <property type="entry name" value="YjbJ"/>
    <property type="match status" value="1"/>
</dbReference>
<dbReference type="Gene3D" id="1.10.1470.10">
    <property type="entry name" value="YjbJ"/>
    <property type="match status" value="1"/>
</dbReference>
<comment type="similarity">
    <text evidence="1">Belongs to the UPF0337 (CsbD) family.</text>
</comment>